<dbReference type="AlphaFoldDB" id="A0A1V6PV39"/>
<comment type="caution">
    <text evidence="2">The sequence shown here is derived from an EMBL/GenBank/DDBJ whole genome shotgun (WGS) entry which is preliminary data.</text>
</comment>
<sequence length="178" mass="20820">MSSQTRVSQNRVPPTVPIPDGEVPSSTTSTERSDPSSNVPAEFTLSNIATLLLWNHELHRQNNLLAADLNRARDRLHSTYENMFNMRELIDEMNACAMKLLMSQNGRSTREYFEAADRYRLWQLTMPIPRPEDRWPHETYYDAFITGLDNEEDRNIFLRGGLNWETLRLYFDAVDYDM</sequence>
<proteinExistence type="predicted"/>
<keyword evidence="3" id="KW-1185">Reference proteome</keyword>
<dbReference type="Proteomes" id="UP000191672">
    <property type="component" value="Unassembled WGS sequence"/>
</dbReference>
<organism evidence="2 3">
    <name type="scientific">Penicillium antarcticum</name>
    <dbReference type="NCBI Taxonomy" id="416450"/>
    <lineage>
        <taxon>Eukaryota</taxon>
        <taxon>Fungi</taxon>
        <taxon>Dikarya</taxon>
        <taxon>Ascomycota</taxon>
        <taxon>Pezizomycotina</taxon>
        <taxon>Eurotiomycetes</taxon>
        <taxon>Eurotiomycetidae</taxon>
        <taxon>Eurotiales</taxon>
        <taxon>Aspergillaceae</taxon>
        <taxon>Penicillium</taxon>
    </lineage>
</organism>
<gene>
    <name evidence="2" type="ORF">PENANT_c031G03022</name>
</gene>
<feature type="region of interest" description="Disordered" evidence="1">
    <location>
        <begin position="1"/>
        <end position="40"/>
    </location>
</feature>
<evidence type="ECO:0000313" key="2">
    <source>
        <dbReference type="EMBL" id="OQD80914.1"/>
    </source>
</evidence>
<evidence type="ECO:0000313" key="3">
    <source>
        <dbReference type="Proteomes" id="UP000191672"/>
    </source>
</evidence>
<feature type="compositionally biased region" description="Polar residues" evidence="1">
    <location>
        <begin position="24"/>
        <end position="40"/>
    </location>
</feature>
<evidence type="ECO:0000256" key="1">
    <source>
        <dbReference type="SAM" id="MobiDB-lite"/>
    </source>
</evidence>
<accession>A0A1V6PV39</accession>
<reference evidence="3" key="1">
    <citation type="journal article" date="2017" name="Nat. Microbiol.">
        <title>Global analysis of biosynthetic gene clusters reveals vast potential of secondary metabolite production in Penicillium species.</title>
        <authorList>
            <person name="Nielsen J.C."/>
            <person name="Grijseels S."/>
            <person name="Prigent S."/>
            <person name="Ji B."/>
            <person name="Dainat J."/>
            <person name="Nielsen K.F."/>
            <person name="Frisvad J.C."/>
            <person name="Workman M."/>
            <person name="Nielsen J."/>
        </authorList>
    </citation>
    <scope>NUCLEOTIDE SEQUENCE [LARGE SCALE GENOMIC DNA]</scope>
    <source>
        <strain evidence="3">IBT 31811</strain>
    </source>
</reference>
<feature type="compositionally biased region" description="Polar residues" evidence="1">
    <location>
        <begin position="1"/>
        <end position="12"/>
    </location>
</feature>
<protein>
    <submittedName>
        <fullName evidence="2">Uncharacterized protein</fullName>
    </submittedName>
</protein>
<name>A0A1V6PV39_9EURO</name>
<dbReference type="EMBL" id="MDYN01000031">
    <property type="protein sequence ID" value="OQD80914.1"/>
    <property type="molecule type" value="Genomic_DNA"/>
</dbReference>
<dbReference type="OrthoDB" id="4361633at2759"/>